<dbReference type="Gene3D" id="2.60.40.1120">
    <property type="entry name" value="Carboxypeptidase-like, regulatory domain"/>
    <property type="match status" value="1"/>
</dbReference>
<dbReference type="Pfam" id="PF07715">
    <property type="entry name" value="Plug"/>
    <property type="match status" value="1"/>
</dbReference>
<keyword evidence="4 7" id="KW-0812">Transmembrane</keyword>
<dbReference type="SUPFAM" id="SSF49464">
    <property type="entry name" value="Carboxypeptidase regulatory domain-like"/>
    <property type="match status" value="1"/>
</dbReference>
<dbReference type="InterPro" id="IPR012910">
    <property type="entry name" value="Plug_dom"/>
</dbReference>
<keyword evidence="5 7" id="KW-0472">Membrane</keyword>
<keyword evidence="8" id="KW-0175">Coiled coil</keyword>
<keyword evidence="3 7" id="KW-1134">Transmembrane beta strand</keyword>
<dbReference type="Proteomes" id="UP000316778">
    <property type="component" value="Unassembled WGS sequence"/>
</dbReference>
<evidence type="ECO:0000256" key="2">
    <source>
        <dbReference type="ARBA" id="ARBA00022448"/>
    </source>
</evidence>
<evidence type="ECO:0000313" key="10">
    <source>
        <dbReference type="EMBL" id="TWI80925.1"/>
    </source>
</evidence>
<comment type="caution">
    <text evidence="10">The sequence shown here is derived from an EMBL/GenBank/DDBJ whole genome shotgun (WGS) entry which is preliminary data.</text>
</comment>
<evidence type="ECO:0000256" key="4">
    <source>
        <dbReference type="ARBA" id="ARBA00022692"/>
    </source>
</evidence>
<evidence type="ECO:0000256" key="8">
    <source>
        <dbReference type="SAM" id="Coils"/>
    </source>
</evidence>
<evidence type="ECO:0000256" key="3">
    <source>
        <dbReference type="ARBA" id="ARBA00022452"/>
    </source>
</evidence>
<dbReference type="PROSITE" id="PS52016">
    <property type="entry name" value="TONB_DEPENDENT_REC_3"/>
    <property type="match status" value="1"/>
</dbReference>
<dbReference type="Pfam" id="PF13715">
    <property type="entry name" value="CarbopepD_reg_2"/>
    <property type="match status" value="1"/>
</dbReference>
<dbReference type="InterPro" id="IPR008969">
    <property type="entry name" value="CarboxyPept-like_regulatory"/>
</dbReference>
<keyword evidence="6 7" id="KW-0998">Cell outer membrane</keyword>
<dbReference type="InterPro" id="IPR039426">
    <property type="entry name" value="TonB-dep_rcpt-like"/>
</dbReference>
<dbReference type="InterPro" id="IPR037066">
    <property type="entry name" value="Plug_dom_sf"/>
</dbReference>
<reference evidence="10 11" key="1">
    <citation type="journal article" date="2013" name="Stand. Genomic Sci.">
        <title>Genomic Encyclopedia of Type Strains, Phase I: The one thousand microbial genomes (KMG-I) project.</title>
        <authorList>
            <person name="Kyrpides N.C."/>
            <person name="Woyke T."/>
            <person name="Eisen J.A."/>
            <person name="Garrity G."/>
            <person name="Lilburn T.G."/>
            <person name="Beck B.J."/>
            <person name="Whitman W.B."/>
            <person name="Hugenholtz P."/>
            <person name="Klenk H.P."/>
        </authorList>
    </citation>
    <scope>NUCLEOTIDE SEQUENCE [LARGE SCALE GENOMIC DNA]</scope>
    <source>
        <strain evidence="10 11">DSM 13484</strain>
    </source>
</reference>
<protein>
    <submittedName>
        <fullName evidence="10">TonB-linked SusC/RagA family outer membrane protein</fullName>
    </submittedName>
</protein>
<comment type="similarity">
    <text evidence="7">Belongs to the TonB-dependent receptor family.</text>
</comment>
<dbReference type="SUPFAM" id="SSF56935">
    <property type="entry name" value="Porins"/>
    <property type="match status" value="1"/>
</dbReference>
<feature type="domain" description="TonB-dependent receptor plug" evidence="9">
    <location>
        <begin position="256"/>
        <end position="380"/>
    </location>
</feature>
<evidence type="ECO:0000256" key="7">
    <source>
        <dbReference type="PROSITE-ProRule" id="PRU01360"/>
    </source>
</evidence>
<evidence type="ECO:0000256" key="6">
    <source>
        <dbReference type="ARBA" id="ARBA00023237"/>
    </source>
</evidence>
<evidence type="ECO:0000313" key="11">
    <source>
        <dbReference type="Proteomes" id="UP000316778"/>
    </source>
</evidence>
<keyword evidence="2 7" id="KW-0813">Transport</keyword>
<keyword evidence="11" id="KW-1185">Reference proteome</keyword>
<gene>
    <name evidence="10" type="ORF">LX66_5530</name>
</gene>
<accession>A0A562SI07</accession>
<feature type="coiled-coil region" evidence="8">
    <location>
        <begin position="937"/>
        <end position="964"/>
    </location>
</feature>
<dbReference type="InterPro" id="IPR036942">
    <property type="entry name" value="Beta-barrel_TonB_sf"/>
</dbReference>
<dbReference type="GO" id="GO:0009279">
    <property type="term" value="C:cell outer membrane"/>
    <property type="evidence" value="ECO:0007669"/>
    <property type="project" value="UniProtKB-SubCell"/>
</dbReference>
<dbReference type="EMBL" id="VLLG01000008">
    <property type="protein sequence ID" value="TWI80925.1"/>
    <property type="molecule type" value="Genomic_DNA"/>
</dbReference>
<dbReference type="InterPro" id="IPR023996">
    <property type="entry name" value="TonB-dep_OMP_SusC/RagA"/>
</dbReference>
<comment type="subcellular location">
    <subcellularLocation>
        <location evidence="1 7">Cell outer membrane</location>
        <topology evidence="1 7">Multi-pass membrane protein</topology>
    </subcellularLocation>
</comment>
<dbReference type="InterPro" id="IPR023997">
    <property type="entry name" value="TonB-dep_OMP_SusC/RagA_CS"/>
</dbReference>
<dbReference type="Gene3D" id="2.40.170.20">
    <property type="entry name" value="TonB-dependent receptor, beta-barrel domain"/>
    <property type="match status" value="1"/>
</dbReference>
<dbReference type="Gene3D" id="2.170.130.10">
    <property type="entry name" value="TonB-dependent receptor, plug domain"/>
    <property type="match status" value="1"/>
</dbReference>
<dbReference type="NCBIfam" id="TIGR04056">
    <property type="entry name" value="OMP_RagA_SusC"/>
    <property type="match status" value="1"/>
</dbReference>
<proteinExistence type="inferred from homology"/>
<evidence type="ECO:0000256" key="1">
    <source>
        <dbReference type="ARBA" id="ARBA00004571"/>
    </source>
</evidence>
<sequence>MVKFYAGRVGGGLALALLMQWGSPLTAVGAVSIQGPDLTYSASYAQKDNKGRLPLRTRLAEVERRYKIRINYVGNTVKGIYADAPPAKEPGTSFTDYLNSFLSPLGLEAEQAAQDQYIIYKKQNEQPSSKAASAAQPAQDIVPVNAPAAGGQAPAAVSGILQQAVITGQVTDETGLPLPGVTIVVKGTFNGTKTGEDGRYKLGNVPPQGILVFSFIGYKAQEVKVEKRTAIDVKLLTEVQSMKDFVVNGYQRLQKDNYTGSAIVITGEELKHFNPQNILQSIQAHDPSFRLVENNLAGSNPNQLPNVNVRGTTALPTGDASQLSRNQLASVTNLPLFMLDGYQVSIQNIFDLDFNRIETVTLLKDAAATAIYGSRASNGVVVIQTKAPKEGQLELYYNYELNVTAPDLTAYSVLDAGQKLEYERLAGLYTENGVDSPDELERQYYAKKRNVLSGVNTYWLAQPVTTDFGHKHSVSLQGGSPTVRYGVDVRYQTNNGVMKGSGRDRYSLSNTLSYNPKSHKLLFRNQFTISQVNGTESPYGSFADYVRMNPYYPIYDAAGRLLREIDKWNYRDAGNNNASALETVLNPMYEATLGSFNKSEYLEFMDAFSVEYNPSPAWRINGNISLIKRKASADKFTSPLSNEFFNDTGDKLKDRGRYSYNSEEYNQVDGSFTINHNRTIHLDHFLNFALGMNMQAIKTTQKGFTARGFTNDRFTDVSFARKYEDNSSPLGGVTEQRLAGAFLSFNYSFQNRFLMDGTLRVDGSSKFGSDSRMAPFWSYGIGWNLHKEKFLQGTFVSQLRLKATTGLTGDVAFPAYLSNTTYNYYNGDWYSTGVGAVFAAYGNSGLKWQRTHNYDLSLELGLFNDRVYFSPRYYHKLTTDLLADINVPPSAGFEKYKENLGEMVNRGFELYMRANVLRGRHWALNLNFNMVRNTNEITKISDALKNYNDEVDKQQQQNPDLRSVPLLRYREGQSLNTIYAVRSLGIDPENGREIFLNSDGTRTYDYDVRNTVPVGDQTPVLDGYFGGNIVYRNFMIEVSFYTRLGGDIYNQTLVDRVENANPWYNADSRVLEARWRQPGDQVFFKDIADKSTTLTSSRFVQQENRVELKSVFLSYEAPASVYKRLKMKNLRCALTMNDLAYWSSVKIERGIDYPFARSFTFSLSTRF</sequence>
<evidence type="ECO:0000259" key="9">
    <source>
        <dbReference type="Pfam" id="PF07715"/>
    </source>
</evidence>
<name>A0A562SI07_CHIJA</name>
<dbReference type="AlphaFoldDB" id="A0A562SI07"/>
<organism evidence="10 11">
    <name type="scientific">Chitinophaga japonensis</name>
    <name type="common">Flexibacter japonensis</name>
    <dbReference type="NCBI Taxonomy" id="104662"/>
    <lineage>
        <taxon>Bacteria</taxon>
        <taxon>Pseudomonadati</taxon>
        <taxon>Bacteroidota</taxon>
        <taxon>Chitinophagia</taxon>
        <taxon>Chitinophagales</taxon>
        <taxon>Chitinophagaceae</taxon>
        <taxon>Chitinophaga</taxon>
    </lineage>
</organism>
<evidence type="ECO:0000256" key="5">
    <source>
        <dbReference type="ARBA" id="ARBA00023136"/>
    </source>
</evidence>
<dbReference type="NCBIfam" id="TIGR04057">
    <property type="entry name" value="SusC_RagA_signa"/>
    <property type="match status" value="1"/>
</dbReference>
<dbReference type="RefSeq" id="WP_244620531.1">
    <property type="nucleotide sequence ID" value="NZ_BAAAFY010000003.1"/>
</dbReference>